<dbReference type="InterPro" id="IPR003593">
    <property type="entry name" value="AAA+_ATPase"/>
</dbReference>
<evidence type="ECO:0000256" key="3">
    <source>
        <dbReference type="ARBA" id="ARBA00022840"/>
    </source>
</evidence>
<dbReference type="Proteomes" id="UP000273044">
    <property type="component" value="Chromosome"/>
</dbReference>
<keyword evidence="1" id="KW-0677">Repeat</keyword>
<dbReference type="GeneID" id="64407027"/>
<keyword evidence="2" id="KW-0547">Nucleotide-binding</keyword>
<dbReference type="EMBL" id="LR134406">
    <property type="protein sequence ID" value="VEH70265.1"/>
    <property type="molecule type" value="Genomic_DNA"/>
</dbReference>
<feature type="compositionally biased region" description="Basic and acidic residues" evidence="5">
    <location>
        <begin position="286"/>
        <end position="298"/>
    </location>
</feature>
<feature type="region of interest" description="Disordered" evidence="5">
    <location>
        <begin position="258"/>
        <end position="313"/>
    </location>
</feature>
<dbReference type="GO" id="GO:0005524">
    <property type="term" value="F:ATP binding"/>
    <property type="evidence" value="ECO:0007669"/>
    <property type="project" value="UniProtKB-KW"/>
</dbReference>
<reference evidence="7 8" key="1">
    <citation type="submission" date="2018-12" db="EMBL/GenBank/DDBJ databases">
        <authorList>
            <consortium name="Pathogen Informatics"/>
        </authorList>
    </citation>
    <scope>NUCLEOTIDE SEQUENCE [LARGE SCALE GENOMIC DNA]</scope>
    <source>
        <strain evidence="7 8">NCTC12967</strain>
    </source>
</reference>
<evidence type="ECO:0000256" key="1">
    <source>
        <dbReference type="ARBA" id="ARBA00022737"/>
    </source>
</evidence>
<dbReference type="GO" id="GO:0016887">
    <property type="term" value="F:ATP hydrolysis activity"/>
    <property type="evidence" value="ECO:0007669"/>
    <property type="project" value="InterPro"/>
</dbReference>
<gene>
    <name evidence="7" type="primary">yheS_2</name>
    <name evidence="7" type="ORF">NCTC12967_01560</name>
</gene>
<feature type="domain" description="ABC transporter" evidence="6">
    <location>
        <begin position="5"/>
        <end position="241"/>
    </location>
</feature>
<accession>A0A3S4UEZ6</accession>
<dbReference type="PANTHER" id="PTHR19211:SF6">
    <property type="entry name" value="BLL7188 PROTEIN"/>
    <property type="match status" value="1"/>
</dbReference>
<evidence type="ECO:0000313" key="7">
    <source>
        <dbReference type="EMBL" id="VEH70265.1"/>
    </source>
</evidence>
<dbReference type="InterPro" id="IPR027417">
    <property type="entry name" value="P-loop_NTPase"/>
</dbReference>
<evidence type="ECO:0000259" key="6">
    <source>
        <dbReference type="PROSITE" id="PS50893"/>
    </source>
</evidence>
<dbReference type="Gene3D" id="3.40.50.300">
    <property type="entry name" value="P-loop containing nucleotide triphosphate hydrolases"/>
    <property type="match status" value="2"/>
</dbReference>
<dbReference type="SUPFAM" id="SSF52540">
    <property type="entry name" value="P-loop containing nucleoside triphosphate hydrolases"/>
    <property type="match status" value="2"/>
</dbReference>
<dbReference type="CDD" id="cd03221">
    <property type="entry name" value="ABCF_EF-3"/>
    <property type="match status" value="1"/>
</dbReference>
<evidence type="ECO:0000256" key="4">
    <source>
        <dbReference type="SAM" id="Coils"/>
    </source>
</evidence>
<evidence type="ECO:0000313" key="8">
    <source>
        <dbReference type="Proteomes" id="UP000273044"/>
    </source>
</evidence>
<dbReference type="InterPro" id="IPR050611">
    <property type="entry name" value="ABCF"/>
</dbReference>
<evidence type="ECO:0000256" key="2">
    <source>
        <dbReference type="ARBA" id="ARBA00022741"/>
    </source>
</evidence>
<dbReference type="PROSITE" id="PS50893">
    <property type="entry name" value="ABC_TRANSPORTER_2"/>
    <property type="match status" value="1"/>
</dbReference>
<keyword evidence="8" id="KW-1185">Reference proteome</keyword>
<name>A0A3S4UEZ6_9ACTN</name>
<dbReference type="RefSeq" id="WP_061786965.1">
    <property type="nucleotide sequence ID" value="NZ_LR134406.1"/>
</dbReference>
<sequence>MPSSIVFSGVSYAFDHSPAPLLRDLDLTIPATRVGVVGRNGSGKSTLLRLLAGDLQPTSGTVTLPGRTARLPQDLLQCGENTVAQLLGVDARLRALRAIEAGSIAESDFEIVGNDWDVEARSLALLAARVPSLRGEDLLTRRAETLSGGELVLVALAGLELDGAHVLLLDEPTNNLDATARARLYDWIRGWRGGLVVVSHDVSLLRLMEMIVEIHDGTATVHGGNFDAYRDQLRTQQEATERAVRTAEQKLRIEQRERMRVQVATSRQDRKDRQRFTTIRQGPRLSDPESKSSAEGRRSRANKLAARKVDEARDALRTAEKSVRREQRISVDLPELRSTRGRGLAELVGSNQSIHVTGGMRLGLVGDNGVGKSTLLGQMVRDATSGRIGFLDQRLELDDDLPVIECIKRGCPSAPPHEIRARLARFLLRGDVTERLVGALSGGERFRVALARVLLADPPVELLVLDEPTNNLDLESVDALVDGLTTYAGALVVVSHDTDLLGRLRLDRVVELSRDGELHDLDGGVDS</sequence>
<feature type="coiled-coil region" evidence="4">
    <location>
        <begin position="230"/>
        <end position="257"/>
    </location>
</feature>
<organism evidence="7 8">
    <name type="scientific">Arachnia propionica</name>
    <dbReference type="NCBI Taxonomy" id="1750"/>
    <lineage>
        <taxon>Bacteria</taxon>
        <taxon>Bacillati</taxon>
        <taxon>Actinomycetota</taxon>
        <taxon>Actinomycetes</taxon>
        <taxon>Propionibacteriales</taxon>
        <taxon>Propionibacteriaceae</taxon>
        <taxon>Arachnia</taxon>
    </lineage>
</organism>
<evidence type="ECO:0000256" key="5">
    <source>
        <dbReference type="SAM" id="MobiDB-lite"/>
    </source>
</evidence>
<protein>
    <submittedName>
        <fullName evidence="7">Uncharacterized ABC transporter ATP-binding protein YheS</fullName>
    </submittedName>
</protein>
<dbReference type="PANTHER" id="PTHR19211">
    <property type="entry name" value="ATP-BINDING TRANSPORT PROTEIN-RELATED"/>
    <property type="match status" value="1"/>
</dbReference>
<dbReference type="SMART" id="SM00382">
    <property type="entry name" value="AAA"/>
    <property type="match status" value="2"/>
</dbReference>
<dbReference type="AlphaFoldDB" id="A0A3S4UEZ6"/>
<dbReference type="Pfam" id="PF00005">
    <property type="entry name" value="ABC_tran"/>
    <property type="match status" value="2"/>
</dbReference>
<dbReference type="InterPro" id="IPR003439">
    <property type="entry name" value="ABC_transporter-like_ATP-bd"/>
</dbReference>
<keyword evidence="4" id="KW-0175">Coiled coil</keyword>
<proteinExistence type="predicted"/>
<keyword evidence="3 7" id="KW-0067">ATP-binding</keyword>